<protein>
    <submittedName>
        <fullName evidence="1">Uncharacterized protein</fullName>
    </submittedName>
</protein>
<gene>
    <name evidence="1" type="ORF">SAMN05421809_0767</name>
</gene>
<dbReference type="Proteomes" id="UP000185687">
    <property type="component" value="Unassembled WGS sequence"/>
</dbReference>
<dbReference type="GeneID" id="43330858"/>
<dbReference type="EMBL" id="FTNP01000001">
    <property type="protein sequence ID" value="SIR24855.1"/>
    <property type="molecule type" value="Genomic_DNA"/>
</dbReference>
<keyword evidence="2" id="KW-1185">Reference proteome</keyword>
<accession>A0A1N6ZDF4</accession>
<evidence type="ECO:0000313" key="1">
    <source>
        <dbReference type="EMBL" id="SIR24855.1"/>
    </source>
</evidence>
<dbReference type="RefSeq" id="WP_139326962.1">
    <property type="nucleotide sequence ID" value="NZ_CP019327.1"/>
</dbReference>
<evidence type="ECO:0000313" key="2">
    <source>
        <dbReference type="Proteomes" id="UP000185687"/>
    </source>
</evidence>
<organism evidence="1 2">
    <name type="scientific">Natronorubrum daqingense</name>
    <dbReference type="NCBI Taxonomy" id="588898"/>
    <lineage>
        <taxon>Archaea</taxon>
        <taxon>Methanobacteriati</taxon>
        <taxon>Methanobacteriota</taxon>
        <taxon>Stenosarchaea group</taxon>
        <taxon>Halobacteria</taxon>
        <taxon>Halobacteriales</taxon>
        <taxon>Natrialbaceae</taxon>
        <taxon>Natronorubrum</taxon>
    </lineage>
</organism>
<reference evidence="1 2" key="1">
    <citation type="submission" date="2017-01" db="EMBL/GenBank/DDBJ databases">
        <authorList>
            <person name="Mah S.A."/>
            <person name="Swanson W.J."/>
            <person name="Moy G.W."/>
            <person name="Vacquier V.D."/>
        </authorList>
    </citation>
    <scope>NUCLEOTIDE SEQUENCE [LARGE SCALE GENOMIC DNA]</scope>
    <source>
        <strain evidence="1 2">CGMCC 1.8909</strain>
    </source>
</reference>
<dbReference type="AlphaFoldDB" id="A0A1N6ZDF4"/>
<dbReference type="OrthoDB" id="345948at2157"/>
<name>A0A1N6ZDF4_9EURY</name>
<proteinExistence type="predicted"/>
<sequence length="359" mass="41748">MPHTARRFVEQAIPVGQFFKTISKGYYWAYEYNRGQNMGIGNSVAPNTEIDTDELKIWDLNLAEASSDRDVERLKDHIIYATLEQAVDNKGQLLGFFRNRSGSDRIYEEKAFRNLTNAWRDEYCLSAPVDAGAEERMKTAEWRITMCYYALYKSASAIIRTKDNSDLSISHQKTLDVHSNQFMASRARCLYGYPFNFDPASSQFFDFRKPFPYFLGVEDEELKDRLRSQHEDTYADYYKRQMEAVYSKAENVSSWDSGRNTSTFYHVFKLLREWANYEHGGIFSRLYGPGYVKFLDRGMRLLAYSAITTAEVALICAFGIDRFERELRYYGESCEEGVSEGAAHAVDRYEVYQRTLSNF</sequence>